<name>W5XWS7_9CORY</name>
<dbReference type="KEGG" id="cvt:B843_00350"/>
<sequence>MPAATFADVAGATRVVVLGTSGAGKTTAARRLAQALGDGTVAIDFDDLRWAPAEKSPWTQRSEERVRQLAREAVRDPRWVMAAVDRCVADDVLAQADVAIYLDYSPRVTLRRLTRRTISRMITKDTCCNGNKESLRGAFGSDSLFRWWFRTFRDRHEHALEMESLKQGVPTLRLTAPKQFEELMGQVG</sequence>
<dbReference type="GO" id="GO:0016301">
    <property type="term" value="F:kinase activity"/>
    <property type="evidence" value="ECO:0007669"/>
    <property type="project" value="UniProtKB-KW"/>
</dbReference>
<protein>
    <submittedName>
        <fullName evidence="1">Adenylate kinase</fullName>
    </submittedName>
</protein>
<dbReference type="InterPro" id="IPR027417">
    <property type="entry name" value="P-loop_NTPase"/>
</dbReference>
<dbReference type="PANTHER" id="PTHR37816">
    <property type="entry name" value="YALI0E33011P"/>
    <property type="match status" value="1"/>
</dbReference>
<dbReference type="PATRIC" id="fig|1224164.3.peg.72"/>
<dbReference type="STRING" id="1224164.B843_00350"/>
<dbReference type="SUPFAM" id="SSF52540">
    <property type="entry name" value="P-loop containing nucleoside triphosphate hydrolases"/>
    <property type="match status" value="1"/>
</dbReference>
<evidence type="ECO:0000313" key="2">
    <source>
        <dbReference type="Proteomes" id="UP000019222"/>
    </source>
</evidence>
<dbReference type="EMBL" id="CP004353">
    <property type="protein sequence ID" value="AHI21466.1"/>
    <property type="molecule type" value="Genomic_DNA"/>
</dbReference>
<dbReference type="AlphaFoldDB" id="W5XWS7"/>
<keyword evidence="1" id="KW-0808">Transferase</keyword>
<proteinExistence type="predicted"/>
<keyword evidence="2" id="KW-1185">Reference proteome</keyword>
<dbReference type="InterPro" id="IPR052922">
    <property type="entry name" value="Cytidylate_Kinase-2"/>
</dbReference>
<dbReference type="Proteomes" id="UP000019222">
    <property type="component" value="Chromosome"/>
</dbReference>
<dbReference type="RefSeq" id="WP_025251542.1">
    <property type="nucleotide sequence ID" value="NZ_CP004353.1"/>
</dbReference>
<reference evidence="1 2" key="1">
    <citation type="submission" date="2013-02" db="EMBL/GenBank/DDBJ databases">
        <title>The complete genome sequence of Corynebacterium vitaeruminis DSM 20294.</title>
        <authorList>
            <person name="Ruckert C."/>
            <person name="Albersmeier A."/>
            <person name="Kalinowski J."/>
        </authorList>
    </citation>
    <scope>NUCLEOTIDE SEQUENCE [LARGE SCALE GENOMIC DNA]</scope>
    <source>
        <strain evidence="2">ATCC 10234</strain>
    </source>
</reference>
<dbReference type="eggNOG" id="COG0563">
    <property type="taxonomic scope" value="Bacteria"/>
</dbReference>
<accession>W5XWS7</accession>
<dbReference type="HOGENOM" id="CLU_092618_1_1_11"/>
<organism evidence="1 2">
    <name type="scientific">Corynebacterium vitaeruminis DSM 20294</name>
    <dbReference type="NCBI Taxonomy" id="1224164"/>
    <lineage>
        <taxon>Bacteria</taxon>
        <taxon>Bacillati</taxon>
        <taxon>Actinomycetota</taxon>
        <taxon>Actinomycetes</taxon>
        <taxon>Mycobacteriales</taxon>
        <taxon>Corynebacteriaceae</taxon>
        <taxon>Corynebacterium</taxon>
    </lineage>
</organism>
<keyword evidence="1" id="KW-0418">Kinase</keyword>
<evidence type="ECO:0000313" key="1">
    <source>
        <dbReference type="EMBL" id="AHI21466.1"/>
    </source>
</evidence>
<dbReference type="Pfam" id="PF13238">
    <property type="entry name" value="AAA_18"/>
    <property type="match status" value="1"/>
</dbReference>
<dbReference type="PANTHER" id="PTHR37816:SF1">
    <property type="entry name" value="TOXIN"/>
    <property type="match status" value="1"/>
</dbReference>
<gene>
    <name evidence="1" type="ORF">B843_00350</name>
</gene>
<dbReference type="Gene3D" id="3.40.50.300">
    <property type="entry name" value="P-loop containing nucleotide triphosphate hydrolases"/>
    <property type="match status" value="1"/>
</dbReference>